<dbReference type="RefSeq" id="WP_211876128.1">
    <property type="nucleotide sequence ID" value="NZ_JAAEDH010000029.1"/>
</dbReference>
<keyword evidence="2" id="KW-1185">Reference proteome</keyword>
<dbReference type="Pfam" id="PF13318">
    <property type="entry name" value="AtzG-like"/>
    <property type="match status" value="1"/>
</dbReference>
<evidence type="ECO:0000313" key="2">
    <source>
        <dbReference type="Proteomes" id="UP001196068"/>
    </source>
</evidence>
<organism evidence="1 2">
    <name type="scientific">Plastoroseomonas arctica</name>
    <dbReference type="NCBI Taxonomy" id="1509237"/>
    <lineage>
        <taxon>Bacteria</taxon>
        <taxon>Pseudomonadati</taxon>
        <taxon>Pseudomonadota</taxon>
        <taxon>Alphaproteobacteria</taxon>
        <taxon>Acetobacterales</taxon>
        <taxon>Acetobacteraceae</taxon>
        <taxon>Plastoroseomonas</taxon>
    </lineage>
</organism>
<sequence>MSPPEFDAEAYARETARLIRLPIDAAHLPGVVQNLRLAARMAAMIEARALPRDVEAAPVFIAGRRA</sequence>
<comment type="caution">
    <text evidence="1">The sequence shown here is derived from an EMBL/GenBank/DDBJ whole genome shotgun (WGS) entry which is preliminary data.</text>
</comment>
<dbReference type="Proteomes" id="UP001196068">
    <property type="component" value="Unassembled WGS sequence"/>
</dbReference>
<evidence type="ECO:0000313" key="1">
    <source>
        <dbReference type="EMBL" id="MBR0657260.1"/>
    </source>
</evidence>
<protein>
    <submittedName>
        <fullName evidence="1">DUF4089 domain-containing protein</fullName>
    </submittedName>
</protein>
<accession>A0AAF1K6Q1</accession>
<reference evidence="1" key="2">
    <citation type="journal article" date="2021" name="Syst. Appl. Microbiol.">
        <title>Roseomonas hellenica sp. nov., isolated from roots of wild-growing Alkanna tinctoria.</title>
        <authorList>
            <person name="Rat A."/>
            <person name="Naranjo H.D."/>
            <person name="Lebbe L."/>
            <person name="Cnockaert M."/>
            <person name="Krigas N."/>
            <person name="Grigoriadou K."/>
            <person name="Maloupa E."/>
            <person name="Willems A."/>
        </authorList>
    </citation>
    <scope>NUCLEOTIDE SEQUENCE</scope>
    <source>
        <strain evidence="1">LMG 28251</strain>
    </source>
</reference>
<proteinExistence type="predicted"/>
<dbReference type="InterPro" id="IPR025148">
    <property type="entry name" value="AtzG-like"/>
</dbReference>
<dbReference type="AlphaFoldDB" id="A0AAF1K6Q1"/>
<gene>
    <name evidence="1" type="ORF">GXW79_19445</name>
</gene>
<name>A0AAF1K6Q1_9PROT</name>
<reference evidence="1" key="1">
    <citation type="submission" date="2020-01" db="EMBL/GenBank/DDBJ databases">
        <authorList>
            <person name="Rat A."/>
        </authorList>
    </citation>
    <scope>NUCLEOTIDE SEQUENCE</scope>
    <source>
        <strain evidence="1">LMG 28251</strain>
    </source>
</reference>
<dbReference type="EMBL" id="JAAEDH010000029">
    <property type="protein sequence ID" value="MBR0657260.1"/>
    <property type="molecule type" value="Genomic_DNA"/>
</dbReference>